<evidence type="ECO:0000313" key="1">
    <source>
        <dbReference type="EMBL" id="OCK87587.1"/>
    </source>
</evidence>
<keyword evidence="2" id="KW-1185">Reference proteome</keyword>
<gene>
    <name evidence="1" type="ORF">K441DRAFT_701162</name>
</gene>
<evidence type="ECO:0000313" key="2">
    <source>
        <dbReference type="Proteomes" id="UP000250078"/>
    </source>
</evidence>
<protein>
    <submittedName>
        <fullName evidence="1">Uncharacterized protein</fullName>
    </submittedName>
</protein>
<organism evidence="1 2">
    <name type="scientific">Cenococcum geophilum 1.58</name>
    <dbReference type="NCBI Taxonomy" id="794803"/>
    <lineage>
        <taxon>Eukaryota</taxon>
        <taxon>Fungi</taxon>
        <taxon>Dikarya</taxon>
        <taxon>Ascomycota</taxon>
        <taxon>Pezizomycotina</taxon>
        <taxon>Dothideomycetes</taxon>
        <taxon>Pleosporomycetidae</taxon>
        <taxon>Gloniales</taxon>
        <taxon>Gloniaceae</taxon>
        <taxon>Cenococcum</taxon>
    </lineage>
</organism>
<sequence length="298" mass="33536">MATESQTTYSEQKSELLQVKHLFLNRQHRQCISRCEELLAEISRDIHIHTASLNFYIALSHDAVARSMHYHSPYRLPTLDLAEQHYLAALTALSAPVFTKSSNSLKTIKEDSDHSDDEGSLISSHSQSNRSSLNSHRSSMSSNSTYATSVSDDVSEPGTPTKKTVRFCTSPSHVIPNDTTGSLQHSPATCAALMSPKDRHVERYNVHLTGFINMLHSHIASVRYLKHVPPPTHFERSSSRNSNPTSRSRSTSQGLRGGMSRTVVELEALRKRRENLPPRERFNQSRYEELCRKALAEL</sequence>
<proteinExistence type="predicted"/>
<dbReference type="EMBL" id="KV748259">
    <property type="protein sequence ID" value="OCK87587.1"/>
    <property type="molecule type" value="Genomic_DNA"/>
</dbReference>
<reference evidence="1 2" key="1">
    <citation type="journal article" date="2016" name="Nat. Commun.">
        <title>Ectomycorrhizal ecology is imprinted in the genome of the dominant symbiotic fungus Cenococcum geophilum.</title>
        <authorList>
            <consortium name="DOE Joint Genome Institute"/>
            <person name="Peter M."/>
            <person name="Kohler A."/>
            <person name="Ohm R.A."/>
            <person name="Kuo A."/>
            <person name="Krutzmann J."/>
            <person name="Morin E."/>
            <person name="Arend M."/>
            <person name="Barry K.W."/>
            <person name="Binder M."/>
            <person name="Choi C."/>
            <person name="Clum A."/>
            <person name="Copeland A."/>
            <person name="Grisel N."/>
            <person name="Haridas S."/>
            <person name="Kipfer T."/>
            <person name="LaButti K."/>
            <person name="Lindquist E."/>
            <person name="Lipzen A."/>
            <person name="Maire R."/>
            <person name="Meier B."/>
            <person name="Mihaltcheva S."/>
            <person name="Molinier V."/>
            <person name="Murat C."/>
            <person name="Poggeler S."/>
            <person name="Quandt C.A."/>
            <person name="Sperisen C."/>
            <person name="Tritt A."/>
            <person name="Tisserant E."/>
            <person name="Crous P.W."/>
            <person name="Henrissat B."/>
            <person name="Nehls U."/>
            <person name="Egli S."/>
            <person name="Spatafora J.W."/>
            <person name="Grigoriev I.V."/>
            <person name="Martin F.M."/>
        </authorList>
    </citation>
    <scope>NUCLEOTIDE SEQUENCE [LARGE SCALE GENOMIC DNA]</scope>
    <source>
        <strain evidence="1 2">1.58</strain>
    </source>
</reference>
<accession>A0ACC8EMS9</accession>
<dbReference type="Proteomes" id="UP000250078">
    <property type="component" value="Unassembled WGS sequence"/>
</dbReference>
<name>A0ACC8EMS9_9PEZI</name>